<keyword evidence="9" id="KW-1185">Reference proteome</keyword>
<dbReference type="PROSITE" id="PS00963">
    <property type="entry name" value="RIBOSOMAL_S2_2"/>
    <property type="match status" value="1"/>
</dbReference>
<feature type="region of interest" description="Disordered" evidence="7">
    <location>
        <begin position="1"/>
        <end position="39"/>
    </location>
</feature>
<dbReference type="SUPFAM" id="SSF52313">
    <property type="entry name" value="Ribosomal protein S2"/>
    <property type="match status" value="1"/>
</dbReference>
<evidence type="ECO:0000256" key="4">
    <source>
        <dbReference type="ARBA" id="ARBA00035256"/>
    </source>
</evidence>
<dbReference type="InterPro" id="IPR005706">
    <property type="entry name" value="Ribosomal_uS2_bac/mit/plastid"/>
</dbReference>
<protein>
    <recommendedName>
        <fullName evidence="4 5">Small ribosomal subunit protein uS2</fullName>
    </recommendedName>
</protein>
<dbReference type="EMBL" id="FZOB01000004">
    <property type="protein sequence ID" value="SNR73286.1"/>
    <property type="molecule type" value="Genomic_DNA"/>
</dbReference>
<dbReference type="Gene3D" id="3.40.50.10490">
    <property type="entry name" value="Glucose-6-phosphate isomerase like protein, domain 1"/>
    <property type="match status" value="1"/>
</dbReference>
<feature type="compositionally biased region" description="Basic and acidic residues" evidence="7">
    <location>
        <begin position="1"/>
        <end position="35"/>
    </location>
</feature>
<dbReference type="InterPro" id="IPR018130">
    <property type="entry name" value="Ribosomal_uS2_CS"/>
</dbReference>
<dbReference type="OrthoDB" id="9808036at2"/>
<dbReference type="PROSITE" id="PS00962">
    <property type="entry name" value="RIBOSOMAL_S2_1"/>
    <property type="match status" value="1"/>
</dbReference>
<dbReference type="InterPro" id="IPR001865">
    <property type="entry name" value="Ribosomal_uS2"/>
</dbReference>
<dbReference type="NCBIfam" id="TIGR01011">
    <property type="entry name" value="rpsB_bact"/>
    <property type="match status" value="1"/>
</dbReference>
<dbReference type="AlphaFoldDB" id="A0A238YPT9"/>
<evidence type="ECO:0000256" key="2">
    <source>
        <dbReference type="ARBA" id="ARBA00022980"/>
    </source>
</evidence>
<organism evidence="8 9">
    <name type="scientific">Desulfurobacterium atlanticum</name>
    <dbReference type="NCBI Taxonomy" id="240169"/>
    <lineage>
        <taxon>Bacteria</taxon>
        <taxon>Pseudomonadati</taxon>
        <taxon>Aquificota</taxon>
        <taxon>Aquificia</taxon>
        <taxon>Desulfurobacteriales</taxon>
        <taxon>Desulfurobacteriaceae</taxon>
        <taxon>Desulfurobacterium</taxon>
    </lineage>
</organism>
<keyword evidence="3 5" id="KW-0687">Ribonucleoprotein</keyword>
<evidence type="ECO:0000313" key="9">
    <source>
        <dbReference type="Proteomes" id="UP000198405"/>
    </source>
</evidence>
<dbReference type="GO" id="GO:0022627">
    <property type="term" value="C:cytosolic small ribosomal subunit"/>
    <property type="evidence" value="ECO:0007669"/>
    <property type="project" value="TreeGrafter"/>
</dbReference>
<dbReference type="HAMAP" id="MF_00291_B">
    <property type="entry name" value="Ribosomal_uS2_B"/>
    <property type="match status" value="1"/>
</dbReference>
<gene>
    <name evidence="5" type="primary">rpsB</name>
    <name evidence="8" type="ORF">SAMN06265340_104105</name>
</gene>
<keyword evidence="2 5" id="KW-0689">Ribosomal protein</keyword>
<dbReference type="Pfam" id="PF00318">
    <property type="entry name" value="Ribosomal_S2"/>
    <property type="match status" value="1"/>
</dbReference>
<sequence>MSEEIKNTQQTEEQKETEVKEVETVEAEKQEETFKPRPKGSRITMKELLEAGVHFGHQKERWNPKMKRFIFTERNGIHIIDLQKTLKYFDEAYDFVADLIANGGTILFVCTKKQGQDIVKEEAERCGMYYINKRWLGGIITNFETIKKSIFKLKMLKKMEEEGIFEKLPKKEAMKLRRKKEKLEKYIGGIENMKKIPDALFIVDVVREENAVTEARKAGVPIVALVDTNADPDLIDYPIPANDDAIRAIRLLTSRIADAVLEGKMRRDAIKLAEGEEFVEEEAEFVPEEE</sequence>
<dbReference type="InterPro" id="IPR023591">
    <property type="entry name" value="Ribosomal_uS2_flav_dom_sf"/>
</dbReference>
<evidence type="ECO:0000256" key="5">
    <source>
        <dbReference type="HAMAP-Rule" id="MF_00291"/>
    </source>
</evidence>
<dbReference type="PRINTS" id="PR00395">
    <property type="entry name" value="RIBOSOMALS2"/>
</dbReference>
<dbReference type="GO" id="GO:0006412">
    <property type="term" value="P:translation"/>
    <property type="evidence" value="ECO:0007669"/>
    <property type="project" value="UniProtKB-UniRule"/>
</dbReference>
<dbReference type="PANTHER" id="PTHR12534:SF0">
    <property type="entry name" value="SMALL RIBOSOMAL SUBUNIT PROTEIN US2M"/>
    <property type="match status" value="1"/>
</dbReference>
<dbReference type="GO" id="GO:0003735">
    <property type="term" value="F:structural constituent of ribosome"/>
    <property type="evidence" value="ECO:0007669"/>
    <property type="project" value="InterPro"/>
</dbReference>
<accession>A0A238YPT9</accession>
<name>A0A238YPT9_9BACT</name>
<evidence type="ECO:0000256" key="1">
    <source>
        <dbReference type="ARBA" id="ARBA00006242"/>
    </source>
</evidence>
<comment type="similarity">
    <text evidence="1 5 6">Belongs to the universal ribosomal protein uS2 family.</text>
</comment>
<dbReference type="Gene3D" id="1.10.287.610">
    <property type="entry name" value="Helix hairpin bin"/>
    <property type="match status" value="1"/>
</dbReference>
<evidence type="ECO:0000256" key="3">
    <source>
        <dbReference type="ARBA" id="ARBA00023274"/>
    </source>
</evidence>
<dbReference type="CDD" id="cd01425">
    <property type="entry name" value="RPS2"/>
    <property type="match status" value="1"/>
</dbReference>
<dbReference type="Proteomes" id="UP000198405">
    <property type="component" value="Unassembled WGS sequence"/>
</dbReference>
<evidence type="ECO:0000313" key="8">
    <source>
        <dbReference type="EMBL" id="SNR73286.1"/>
    </source>
</evidence>
<reference evidence="9" key="1">
    <citation type="submission" date="2017-06" db="EMBL/GenBank/DDBJ databases">
        <authorList>
            <person name="Varghese N."/>
            <person name="Submissions S."/>
        </authorList>
    </citation>
    <scope>NUCLEOTIDE SEQUENCE [LARGE SCALE GENOMIC DNA]</scope>
    <source>
        <strain evidence="9">DSM 15668</strain>
    </source>
</reference>
<evidence type="ECO:0000256" key="7">
    <source>
        <dbReference type="SAM" id="MobiDB-lite"/>
    </source>
</evidence>
<proteinExistence type="inferred from homology"/>
<evidence type="ECO:0000256" key="6">
    <source>
        <dbReference type="RuleBase" id="RU003631"/>
    </source>
</evidence>
<dbReference type="FunFam" id="1.10.287.610:FF:000001">
    <property type="entry name" value="30S ribosomal protein S2"/>
    <property type="match status" value="1"/>
</dbReference>
<dbReference type="PANTHER" id="PTHR12534">
    <property type="entry name" value="30S RIBOSOMAL PROTEIN S2 PROKARYOTIC AND ORGANELLAR"/>
    <property type="match status" value="1"/>
</dbReference>